<dbReference type="GeneID" id="9926452"/>
<name>E5EPF2_9CAUD</name>
<proteinExistence type="predicted"/>
<gene>
    <name evidence="1" type="ORF">Acj9p018</name>
</gene>
<dbReference type="EMBL" id="HM004124">
    <property type="protein sequence ID" value="ADG59918.1"/>
    <property type="molecule type" value="Genomic_DNA"/>
</dbReference>
<dbReference type="RefSeq" id="YP_004010155.1">
    <property type="nucleotide sequence ID" value="NC_014663.1"/>
</dbReference>
<protein>
    <submittedName>
        <fullName evidence="1">Uncharacterized protein</fullName>
    </submittedName>
</protein>
<accession>E5EPF2</accession>
<dbReference type="KEGG" id="vg:9926452"/>
<keyword evidence="2" id="KW-1185">Reference proteome</keyword>
<organism evidence="1 2">
    <name type="scientific">Acinetobacter phage Acj9</name>
    <dbReference type="NCBI Taxonomy" id="760939"/>
    <lineage>
        <taxon>Viruses</taxon>
        <taxon>Duplodnaviria</taxon>
        <taxon>Heunggongvirae</taxon>
        <taxon>Uroviricota</taxon>
        <taxon>Caudoviricetes</taxon>
        <taxon>Pantevenvirales</taxon>
        <taxon>Straboviridae</taxon>
        <taxon>Twarogvirinae</taxon>
        <taxon>Acajnonavirus</taxon>
        <taxon>Acajnonavirus acj9</taxon>
    </lineage>
</organism>
<evidence type="ECO:0000313" key="2">
    <source>
        <dbReference type="Proteomes" id="UP000008731"/>
    </source>
</evidence>
<dbReference type="Proteomes" id="UP000008731">
    <property type="component" value="Segment"/>
</dbReference>
<evidence type="ECO:0000313" key="1">
    <source>
        <dbReference type="EMBL" id="ADG59918.1"/>
    </source>
</evidence>
<reference evidence="1 2" key="1">
    <citation type="journal article" date="2010" name="Virol. J.">
        <title>Genomes of the T4-related bacteriophages as windows on microbial genome evolution.</title>
        <authorList>
            <person name="Petrov V.M."/>
            <person name="Ratnayaka S."/>
            <person name="Nolan J.M."/>
            <person name="Miller E.S."/>
            <person name="Karam J.D."/>
        </authorList>
    </citation>
    <scope>NUCLEOTIDE SEQUENCE [LARGE SCALE GENOMIC DNA]</scope>
</reference>
<sequence>MGFEKKIYALVDPVGLKTELFCAGLADYIMKTGHSLRPMQVDSFGNVLSAKFGDGTMSVEHIPAHCIKYFEEVDPLAVGAIVIPTRPLRKDRVTAPNNVISFKKPGPIVAMTIEPRVVGSYAGAAA</sequence>